<reference evidence="4 5" key="1">
    <citation type="submission" date="2018-04" db="EMBL/GenBank/DDBJ databases">
        <title>Genomic Encyclopedia of Type Strains, Phase III (KMG-III): the genomes of soil and plant-associated and newly described type strains.</title>
        <authorList>
            <person name="Whitman W."/>
        </authorList>
    </citation>
    <scope>NUCLEOTIDE SEQUENCE [LARGE SCALE GENOMIC DNA]</scope>
    <source>
        <strain evidence="4 5">KA25</strain>
    </source>
</reference>
<evidence type="ECO:0000313" key="5">
    <source>
        <dbReference type="Proteomes" id="UP000244060"/>
    </source>
</evidence>
<keyword evidence="5" id="KW-1185">Reference proteome</keyword>
<dbReference type="InterPro" id="IPR011006">
    <property type="entry name" value="CheY-like_superfamily"/>
</dbReference>
<dbReference type="PROSITE" id="PS50110">
    <property type="entry name" value="RESPONSE_REGULATORY"/>
    <property type="match status" value="1"/>
</dbReference>
<dbReference type="PANTHER" id="PTHR44591">
    <property type="entry name" value="STRESS RESPONSE REGULATOR PROTEIN 1"/>
    <property type="match status" value="1"/>
</dbReference>
<feature type="modified residue" description="4-aspartylphosphate" evidence="2">
    <location>
        <position position="60"/>
    </location>
</feature>
<dbReference type="GO" id="GO:0000160">
    <property type="term" value="P:phosphorelay signal transduction system"/>
    <property type="evidence" value="ECO:0007669"/>
    <property type="project" value="InterPro"/>
</dbReference>
<dbReference type="SMART" id="SM00448">
    <property type="entry name" value="REC"/>
    <property type="match status" value="1"/>
</dbReference>
<dbReference type="SUPFAM" id="SSF52172">
    <property type="entry name" value="CheY-like"/>
    <property type="match status" value="1"/>
</dbReference>
<protein>
    <submittedName>
        <fullName evidence="4">Response regulator receiver domain-containing protein</fullName>
    </submittedName>
</protein>
<evidence type="ECO:0000256" key="2">
    <source>
        <dbReference type="PROSITE-ProRule" id="PRU00169"/>
    </source>
</evidence>
<sequence length="125" mass="13606">MEQTQENRTRVLVVDDQYLIAMDLVCMLEQLGYSPVGPAASVAEALATLARDGADLALLDETLAGESALPVAVRLQEQGIPFVVVSGHVRSISGNPLLQAARRLEKPLTNKRLAETLMLLRDLRK</sequence>
<dbReference type="OrthoDB" id="582170at2"/>
<dbReference type="Proteomes" id="UP000244060">
    <property type="component" value="Unassembled WGS sequence"/>
</dbReference>
<name>A0A2T5JLH8_9RHOB</name>
<dbReference type="InterPro" id="IPR050595">
    <property type="entry name" value="Bact_response_regulator"/>
</dbReference>
<gene>
    <name evidence="4" type="ORF">C8J28_1401</name>
</gene>
<comment type="caution">
    <text evidence="4">The sequence shown here is derived from an EMBL/GenBank/DDBJ whole genome shotgun (WGS) entry which is preliminary data.</text>
</comment>
<dbReference type="RefSeq" id="WP_108222710.1">
    <property type="nucleotide sequence ID" value="NZ_CP090022.1"/>
</dbReference>
<accession>A0A2T5JLH8</accession>
<evidence type="ECO:0000256" key="1">
    <source>
        <dbReference type="ARBA" id="ARBA00022553"/>
    </source>
</evidence>
<dbReference type="Pfam" id="PF00072">
    <property type="entry name" value="Response_reg"/>
    <property type="match status" value="1"/>
</dbReference>
<organism evidence="4 5">
    <name type="scientific">Cereibacter azotoformans</name>
    <dbReference type="NCBI Taxonomy" id="43057"/>
    <lineage>
        <taxon>Bacteria</taxon>
        <taxon>Pseudomonadati</taxon>
        <taxon>Pseudomonadota</taxon>
        <taxon>Alphaproteobacteria</taxon>
        <taxon>Rhodobacterales</taxon>
        <taxon>Paracoccaceae</taxon>
        <taxon>Cereibacter</taxon>
    </lineage>
</organism>
<dbReference type="PANTHER" id="PTHR44591:SF24">
    <property type="entry name" value="PROTEIN-GLUTAMATE METHYLESTERASE_PROTEIN-GLUTAMINE GLUTAMINASE 1"/>
    <property type="match status" value="1"/>
</dbReference>
<feature type="domain" description="Response regulatory" evidence="3">
    <location>
        <begin position="10"/>
        <end position="121"/>
    </location>
</feature>
<dbReference type="AlphaFoldDB" id="A0A2T5JLH8"/>
<keyword evidence="1 2" id="KW-0597">Phosphoprotein</keyword>
<evidence type="ECO:0000259" key="3">
    <source>
        <dbReference type="PROSITE" id="PS50110"/>
    </source>
</evidence>
<dbReference type="Gene3D" id="3.40.50.2300">
    <property type="match status" value="1"/>
</dbReference>
<dbReference type="EMBL" id="QAOT01000040">
    <property type="protein sequence ID" value="PTR07639.1"/>
    <property type="molecule type" value="Genomic_DNA"/>
</dbReference>
<dbReference type="InterPro" id="IPR001789">
    <property type="entry name" value="Sig_transdc_resp-reg_receiver"/>
</dbReference>
<evidence type="ECO:0000313" key="4">
    <source>
        <dbReference type="EMBL" id="PTR07639.1"/>
    </source>
</evidence>
<proteinExistence type="predicted"/>